<dbReference type="PANTHER" id="PTHR31973">
    <property type="entry name" value="POLYPROTEIN, PUTATIVE-RELATED"/>
    <property type="match status" value="1"/>
</dbReference>
<reference evidence="2" key="1">
    <citation type="submission" date="2020-08" db="EMBL/GenBank/DDBJ databases">
        <title>Plant Genome Project.</title>
        <authorList>
            <person name="Zhang R.-G."/>
        </authorList>
    </citation>
    <scope>NUCLEOTIDE SEQUENCE</scope>
    <source>
        <strain evidence="2">WSP0</strain>
        <tissue evidence="2">Leaf</tissue>
    </source>
</reference>
<name>A0AAV6J9R7_9ERIC</name>
<accession>A0AAV6J9R7</accession>
<dbReference type="AlphaFoldDB" id="A0AAV6J9R7"/>
<dbReference type="EMBL" id="JACTNZ010000008">
    <property type="protein sequence ID" value="KAG5537921.1"/>
    <property type="molecule type" value="Genomic_DNA"/>
</dbReference>
<organism evidence="2 3">
    <name type="scientific">Rhododendron griersonianum</name>
    <dbReference type="NCBI Taxonomy" id="479676"/>
    <lineage>
        <taxon>Eukaryota</taxon>
        <taxon>Viridiplantae</taxon>
        <taxon>Streptophyta</taxon>
        <taxon>Embryophyta</taxon>
        <taxon>Tracheophyta</taxon>
        <taxon>Spermatophyta</taxon>
        <taxon>Magnoliopsida</taxon>
        <taxon>eudicotyledons</taxon>
        <taxon>Gunneridae</taxon>
        <taxon>Pentapetalae</taxon>
        <taxon>asterids</taxon>
        <taxon>Ericales</taxon>
        <taxon>Ericaceae</taxon>
        <taxon>Ericoideae</taxon>
        <taxon>Rhodoreae</taxon>
        <taxon>Rhododendron</taxon>
    </lineage>
</organism>
<protein>
    <recommendedName>
        <fullName evidence="1">Transposase MuDR plant domain-containing protein</fullName>
    </recommendedName>
</protein>
<evidence type="ECO:0000259" key="1">
    <source>
        <dbReference type="Pfam" id="PF03108"/>
    </source>
</evidence>
<dbReference type="InterPro" id="IPR004332">
    <property type="entry name" value="Transposase_MuDR"/>
</dbReference>
<evidence type="ECO:0000313" key="3">
    <source>
        <dbReference type="Proteomes" id="UP000823749"/>
    </source>
</evidence>
<dbReference type="Pfam" id="PF03108">
    <property type="entry name" value="DBD_Tnp_Mut"/>
    <property type="match status" value="1"/>
</dbReference>
<sequence length="355" mass="41135">MDVDKEEIDLVPKFCVNKETVLLSAGWRELIREVNQKFVGGVVEFREALAKFAIHHGFEYDFVKNDQERVTAVCKRKTSSCPWIVHGRVDKLSRFFYIRHFNSVHDCDASVLNVQHSRASSSFIGKLVLDEIRSRPSKRPVDVLVDELRWWVEAARSSNPDSVFDIEFDHETKRFVRMFVAFRASIYGFNYCRPLLFLDGTFLKARHKGCLLAASAKDGNKVLTNERDVVFISDRNDGILNGVANIFPRSPHSYCLYHLKMNLRHCLSGLKAGFKEHLVNLFSLCAYAPNERMFDDLISDLKRQGKGRVVTFLSRLPKEHWAYAFFPAKRYGEMWSNLAECFNSWIQEERHLPVT</sequence>
<feature type="domain" description="Transposase MuDR plant" evidence="1">
    <location>
        <begin position="34"/>
        <end position="89"/>
    </location>
</feature>
<comment type="caution">
    <text evidence="2">The sequence shown here is derived from an EMBL/GenBank/DDBJ whole genome shotgun (WGS) entry which is preliminary data.</text>
</comment>
<gene>
    <name evidence="2" type="ORF">RHGRI_025121</name>
</gene>
<dbReference type="Proteomes" id="UP000823749">
    <property type="component" value="Chromosome 8"/>
</dbReference>
<evidence type="ECO:0000313" key="2">
    <source>
        <dbReference type="EMBL" id="KAG5537921.1"/>
    </source>
</evidence>
<proteinExistence type="predicted"/>
<keyword evidence="3" id="KW-1185">Reference proteome</keyword>
<dbReference type="PANTHER" id="PTHR31973:SF187">
    <property type="entry name" value="MUTATOR TRANSPOSASE MUDRA PROTEIN"/>
    <property type="match status" value="1"/>
</dbReference>